<dbReference type="GO" id="GO:0008986">
    <property type="term" value="F:pyruvate, water dikinase activity"/>
    <property type="evidence" value="ECO:0007669"/>
    <property type="project" value="UniProtKB-EC"/>
</dbReference>
<protein>
    <submittedName>
        <fullName evidence="3">Pyruvate,water dikinase</fullName>
        <ecNumber evidence="3">2.7.9.2</ecNumber>
    </submittedName>
</protein>
<evidence type="ECO:0000259" key="2">
    <source>
        <dbReference type="Pfam" id="PF01326"/>
    </source>
</evidence>
<dbReference type="Pfam" id="PF01326">
    <property type="entry name" value="PPDK_N"/>
    <property type="match status" value="1"/>
</dbReference>
<evidence type="ECO:0000313" key="3">
    <source>
        <dbReference type="EMBL" id="MDR7294138.1"/>
    </source>
</evidence>
<dbReference type="InterPro" id="IPR008279">
    <property type="entry name" value="PEP-util_enz_mobile_dom"/>
</dbReference>
<feature type="domain" description="Pyruvate phosphate dikinase AMP/ATP-binding" evidence="2">
    <location>
        <begin position="14"/>
        <end position="299"/>
    </location>
</feature>
<dbReference type="InterPro" id="IPR036637">
    <property type="entry name" value="Phosphohistidine_dom_sf"/>
</dbReference>
<dbReference type="Gene3D" id="3.50.30.10">
    <property type="entry name" value="Phosphohistidine domain"/>
    <property type="match status" value="1"/>
</dbReference>
<dbReference type="Gene3D" id="3.30.470.20">
    <property type="entry name" value="ATP-grasp fold, B domain"/>
    <property type="match status" value="1"/>
</dbReference>
<comment type="caution">
    <text evidence="3">The sequence shown here is derived from an EMBL/GenBank/DDBJ whole genome shotgun (WGS) entry which is preliminary data.</text>
</comment>
<dbReference type="SUPFAM" id="SSF56059">
    <property type="entry name" value="Glutathione synthetase ATP-binding domain-like"/>
    <property type="match status" value="1"/>
</dbReference>
<dbReference type="EC" id="2.7.9.2" evidence="3"/>
<name>A0ABU1Z0K0_9MICC</name>
<keyword evidence="3" id="KW-0670">Pyruvate</keyword>
<keyword evidence="3" id="KW-0808">Transferase</keyword>
<sequence length="790" mass="86050">MIIPFTEATLATGGGKAVNLGVLERAGLPVPEGFVLSADTYREATADLNIDALLSQGPGAVRAAVEGQNVPDAIAREIGNQLSTWGENVAVAVRSSATAEDLPEASFAGQQDTFLGIFGTDDVLDAVRKCWGSLWTARAVDYRRRHGIEHHDVALAVVVQKLVDADTAGVLFTCDPVSGGEETLINASWGLGESVVSGAVTPDEYRATSSSVLERRLGAKQTRIDRHGSSARIADVPQDDRHRLCLTDDQVLELARLGETVQELYGAGMDLEWAYTDTTLWLLQARPITTTASTETATQQVPQQTVSGRRIGRASRVFHTDLVEHYPGPYPLDLCAILPMHRQLQAGMANIGITATPIEQLLEMKPDGTITAAYPDIRVGWRLVRLLGYRSPDPADWPAVEADYRRKLDSSLPSELAPVADQELLALLEKILGLVSDIARVRFLDYVGPAQLTALKLGYYLALARRRDLDAYDLLGDLDYTTVVIDKELHKLASLEPNSSTYRDMRRRFLDEYGARTAQLYLPFSHRSWREDPASLDATLEAVRRSPRGLADKPSHQELVEEIKGRLPALARRGFARTLKAWRNGHVAREASVYLIEEAYVIARRVTDEIANRLHRREALETVEQLKYLTLTEIQDTLVRDAPAHQTRLIASQREAARPHAAAAWWTHTDQTKASKLAGTAGSPGLATGPVRVITGPEDFNQLQPGDILVCHYTDPSWTPLFGLAAAVIADTGGRLSHAAIVAREYGIPAVMGASGATSALKNGQMITVNGTKGTITGEGAQPAGYRLKS</sequence>
<dbReference type="EMBL" id="JAVDXX010000001">
    <property type="protein sequence ID" value="MDR7294138.1"/>
    <property type="molecule type" value="Genomic_DNA"/>
</dbReference>
<dbReference type="InterPro" id="IPR051549">
    <property type="entry name" value="PEP_Utilizing_Enz"/>
</dbReference>
<dbReference type="Gene3D" id="3.30.1490.20">
    <property type="entry name" value="ATP-grasp fold, A domain"/>
    <property type="match status" value="1"/>
</dbReference>
<evidence type="ECO:0000313" key="4">
    <source>
        <dbReference type="Proteomes" id="UP001180715"/>
    </source>
</evidence>
<accession>A0ABU1Z0K0</accession>
<dbReference type="InterPro" id="IPR002192">
    <property type="entry name" value="PPDK_AMP/ATP-bd"/>
</dbReference>
<feature type="domain" description="PEP-utilising enzyme mobile" evidence="1">
    <location>
        <begin position="704"/>
        <end position="774"/>
    </location>
</feature>
<dbReference type="PANTHER" id="PTHR43615:SF1">
    <property type="entry name" value="PPDK_N DOMAIN-CONTAINING PROTEIN"/>
    <property type="match status" value="1"/>
</dbReference>
<organism evidence="3 4">
    <name type="scientific">Pseudoglutamicibacter albus</name>
    <dbReference type="NCBI Taxonomy" id="98671"/>
    <lineage>
        <taxon>Bacteria</taxon>
        <taxon>Bacillati</taxon>
        <taxon>Actinomycetota</taxon>
        <taxon>Actinomycetes</taxon>
        <taxon>Micrococcales</taxon>
        <taxon>Micrococcaceae</taxon>
        <taxon>Pseudoglutamicibacter</taxon>
    </lineage>
</organism>
<keyword evidence="4" id="KW-1185">Reference proteome</keyword>
<dbReference type="Pfam" id="PF00391">
    <property type="entry name" value="PEP-utilizers"/>
    <property type="match status" value="1"/>
</dbReference>
<proteinExistence type="predicted"/>
<evidence type="ECO:0000259" key="1">
    <source>
        <dbReference type="Pfam" id="PF00391"/>
    </source>
</evidence>
<dbReference type="Proteomes" id="UP001180715">
    <property type="component" value="Unassembled WGS sequence"/>
</dbReference>
<gene>
    <name evidence="3" type="ORF">J2S67_001406</name>
</gene>
<reference evidence="3" key="1">
    <citation type="submission" date="2023-07" db="EMBL/GenBank/DDBJ databases">
        <title>Sequencing the genomes of 1000 actinobacteria strains.</title>
        <authorList>
            <person name="Klenk H.-P."/>
        </authorList>
    </citation>
    <scope>NUCLEOTIDE SEQUENCE</scope>
    <source>
        <strain evidence="3">DSM 13068</strain>
    </source>
</reference>
<dbReference type="InterPro" id="IPR013815">
    <property type="entry name" value="ATP_grasp_subdomain_1"/>
</dbReference>
<dbReference type="SUPFAM" id="SSF52009">
    <property type="entry name" value="Phosphohistidine domain"/>
    <property type="match status" value="1"/>
</dbReference>
<dbReference type="PANTHER" id="PTHR43615">
    <property type="entry name" value="PHOSPHOENOLPYRUVATE SYNTHASE-RELATED"/>
    <property type="match status" value="1"/>
</dbReference>
<dbReference type="RefSeq" id="WP_310247579.1">
    <property type="nucleotide sequence ID" value="NZ_JAVDXX010000001.1"/>
</dbReference>